<comment type="caution">
    <text evidence="1">The sequence shown here is derived from an EMBL/GenBank/DDBJ whole genome shotgun (WGS) entry which is preliminary data.</text>
</comment>
<organism evidence="1 2">
    <name type="scientific">Candidatus Wolfebacteria bacterium RIFCSPLOWO2_01_FULL_45_19</name>
    <dbReference type="NCBI Taxonomy" id="1802557"/>
    <lineage>
        <taxon>Bacteria</taxon>
        <taxon>Candidatus Wolfeibacteriota</taxon>
    </lineage>
</organism>
<evidence type="ECO:0000313" key="2">
    <source>
        <dbReference type="Proteomes" id="UP000178946"/>
    </source>
</evidence>
<protein>
    <submittedName>
        <fullName evidence="1">Uncharacterized protein</fullName>
    </submittedName>
</protein>
<dbReference type="AlphaFoldDB" id="A0A1F8DPV2"/>
<reference evidence="1 2" key="1">
    <citation type="journal article" date="2016" name="Nat. Commun.">
        <title>Thousands of microbial genomes shed light on interconnected biogeochemical processes in an aquifer system.</title>
        <authorList>
            <person name="Anantharaman K."/>
            <person name="Brown C.T."/>
            <person name="Hug L.A."/>
            <person name="Sharon I."/>
            <person name="Castelle C.J."/>
            <person name="Probst A.J."/>
            <person name="Thomas B.C."/>
            <person name="Singh A."/>
            <person name="Wilkins M.J."/>
            <person name="Karaoz U."/>
            <person name="Brodie E.L."/>
            <person name="Williams K.H."/>
            <person name="Hubbard S.S."/>
            <person name="Banfield J.F."/>
        </authorList>
    </citation>
    <scope>NUCLEOTIDE SEQUENCE [LARGE SCALE GENOMIC DNA]</scope>
</reference>
<accession>A0A1F8DPV2</accession>
<dbReference type="EMBL" id="MGIR01000010">
    <property type="protein sequence ID" value="OGM90640.1"/>
    <property type="molecule type" value="Genomic_DNA"/>
</dbReference>
<proteinExistence type="predicted"/>
<evidence type="ECO:0000313" key="1">
    <source>
        <dbReference type="EMBL" id="OGM90640.1"/>
    </source>
</evidence>
<gene>
    <name evidence="1" type="ORF">A3A20_00840</name>
</gene>
<dbReference type="STRING" id="1802557.A3A20_00840"/>
<sequence length="97" mass="10988">MYNFILQLIIFASLGAIIYVIARALPRVEGEDINSNKRLSLLDSVFSSKTLDKADVFVKVILEKILRRMKIIVMRADNFVSENLGKIKENGDKPDGF</sequence>
<dbReference type="Proteomes" id="UP000178946">
    <property type="component" value="Unassembled WGS sequence"/>
</dbReference>
<name>A0A1F8DPV2_9BACT</name>